<evidence type="ECO:0000313" key="2">
    <source>
        <dbReference type="Proteomes" id="UP000024635"/>
    </source>
</evidence>
<protein>
    <submittedName>
        <fullName evidence="1">Uncharacterized protein</fullName>
    </submittedName>
</protein>
<proteinExistence type="predicted"/>
<dbReference type="EMBL" id="JARK01000311">
    <property type="protein sequence ID" value="EYC38530.1"/>
    <property type="molecule type" value="Genomic_DNA"/>
</dbReference>
<reference evidence="2" key="1">
    <citation type="journal article" date="2015" name="Nat. Genet.">
        <title>The genome and transcriptome of the zoonotic hookworm Ancylostoma ceylanicum identify infection-specific gene families.</title>
        <authorList>
            <person name="Schwarz E.M."/>
            <person name="Hu Y."/>
            <person name="Antoshechkin I."/>
            <person name="Miller M.M."/>
            <person name="Sternberg P.W."/>
            <person name="Aroian R.V."/>
        </authorList>
    </citation>
    <scope>NUCLEOTIDE SEQUENCE</scope>
    <source>
        <strain evidence="2">HY135</strain>
    </source>
</reference>
<dbReference type="AlphaFoldDB" id="A0A016WG08"/>
<organism evidence="1 2">
    <name type="scientific">Ancylostoma ceylanicum</name>
    <dbReference type="NCBI Taxonomy" id="53326"/>
    <lineage>
        <taxon>Eukaryota</taxon>
        <taxon>Metazoa</taxon>
        <taxon>Ecdysozoa</taxon>
        <taxon>Nematoda</taxon>
        <taxon>Chromadorea</taxon>
        <taxon>Rhabditida</taxon>
        <taxon>Rhabditina</taxon>
        <taxon>Rhabditomorpha</taxon>
        <taxon>Strongyloidea</taxon>
        <taxon>Ancylostomatidae</taxon>
        <taxon>Ancylostomatinae</taxon>
        <taxon>Ancylostoma</taxon>
    </lineage>
</organism>
<dbReference type="Proteomes" id="UP000024635">
    <property type="component" value="Unassembled WGS sequence"/>
</dbReference>
<accession>A0A016WG08</accession>
<keyword evidence="2" id="KW-1185">Reference proteome</keyword>
<name>A0A016WG08_9BILA</name>
<evidence type="ECO:0000313" key="1">
    <source>
        <dbReference type="EMBL" id="EYC38530.1"/>
    </source>
</evidence>
<gene>
    <name evidence="1" type="primary">Acey_s0711.g1736</name>
    <name evidence="1" type="ORF">Y032_0711g1736</name>
</gene>
<sequence>MLSAAQNGSSHHVRKLILSRIDSWRRAAAIHASAPGCRGQSGTEMHRISPENHTSVRVNIASEHPWLICEKANGLWIASGLVDPLAEEVLLGSFSYAFYT</sequence>
<comment type="caution">
    <text evidence="1">The sequence shown here is derived from an EMBL/GenBank/DDBJ whole genome shotgun (WGS) entry which is preliminary data.</text>
</comment>